<comment type="caution">
    <text evidence="6">The sequence shown here is derived from an EMBL/GenBank/DDBJ whole genome shotgun (WGS) entry which is preliminary data.</text>
</comment>
<dbReference type="Pfam" id="PF00392">
    <property type="entry name" value="GntR"/>
    <property type="match status" value="1"/>
</dbReference>
<accession>A0ABP4EVD4</accession>
<dbReference type="InterPro" id="IPR011711">
    <property type="entry name" value="GntR_C"/>
</dbReference>
<dbReference type="SUPFAM" id="SSF48008">
    <property type="entry name" value="GntR ligand-binding domain-like"/>
    <property type="match status" value="1"/>
</dbReference>
<dbReference type="EMBL" id="BAAAJE010000006">
    <property type="protein sequence ID" value="GAA1136034.1"/>
    <property type="molecule type" value="Genomic_DNA"/>
</dbReference>
<dbReference type="SMART" id="SM00345">
    <property type="entry name" value="HTH_GNTR"/>
    <property type="match status" value="1"/>
</dbReference>
<dbReference type="InterPro" id="IPR008920">
    <property type="entry name" value="TF_FadR/GntR_C"/>
</dbReference>
<evidence type="ECO:0000259" key="5">
    <source>
        <dbReference type="PROSITE" id="PS50949"/>
    </source>
</evidence>
<evidence type="ECO:0000256" key="3">
    <source>
        <dbReference type="ARBA" id="ARBA00023163"/>
    </source>
</evidence>
<organism evidence="6 7">
    <name type="scientific">Nocardioides aquiterrae</name>
    <dbReference type="NCBI Taxonomy" id="203799"/>
    <lineage>
        <taxon>Bacteria</taxon>
        <taxon>Bacillati</taxon>
        <taxon>Actinomycetota</taxon>
        <taxon>Actinomycetes</taxon>
        <taxon>Propionibacteriales</taxon>
        <taxon>Nocardioidaceae</taxon>
        <taxon>Nocardioides</taxon>
    </lineage>
</organism>
<evidence type="ECO:0000313" key="7">
    <source>
        <dbReference type="Proteomes" id="UP001499979"/>
    </source>
</evidence>
<dbReference type="SUPFAM" id="SSF46785">
    <property type="entry name" value="Winged helix' DNA-binding domain"/>
    <property type="match status" value="1"/>
</dbReference>
<dbReference type="InterPro" id="IPR036388">
    <property type="entry name" value="WH-like_DNA-bd_sf"/>
</dbReference>
<keyword evidence="3" id="KW-0804">Transcription</keyword>
<evidence type="ECO:0000313" key="6">
    <source>
        <dbReference type="EMBL" id="GAA1136034.1"/>
    </source>
</evidence>
<dbReference type="InterPro" id="IPR000524">
    <property type="entry name" value="Tscrpt_reg_HTH_GntR"/>
</dbReference>
<dbReference type="PROSITE" id="PS50949">
    <property type="entry name" value="HTH_GNTR"/>
    <property type="match status" value="1"/>
</dbReference>
<dbReference type="Proteomes" id="UP001499979">
    <property type="component" value="Unassembled WGS sequence"/>
</dbReference>
<dbReference type="Gene3D" id="1.20.120.530">
    <property type="entry name" value="GntR ligand-binding domain-like"/>
    <property type="match status" value="1"/>
</dbReference>
<reference evidence="7" key="1">
    <citation type="journal article" date="2019" name="Int. J. Syst. Evol. Microbiol.">
        <title>The Global Catalogue of Microorganisms (GCM) 10K type strain sequencing project: providing services to taxonomists for standard genome sequencing and annotation.</title>
        <authorList>
            <consortium name="The Broad Institute Genomics Platform"/>
            <consortium name="The Broad Institute Genome Sequencing Center for Infectious Disease"/>
            <person name="Wu L."/>
            <person name="Ma J."/>
        </authorList>
    </citation>
    <scope>NUCLEOTIDE SEQUENCE [LARGE SCALE GENOMIC DNA]</scope>
    <source>
        <strain evidence="7">JCM 11813</strain>
    </source>
</reference>
<dbReference type="InterPro" id="IPR036390">
    <property type="entry name" value="WH_DNA-bd_sf"/>
</dbReference>
<protein>
    <recommendedName>
        <fullName evidence="5">HTH gntR-type domain-containing protein</fullName>
    </recommendedName>
</protein>
<dbReference type="PANTHER" id="PTHR43537">
    <property type="entry name" value="TRANSCRIPTIONAL REGULATOR, GNTR FAMILY"/>
    <property type="match status" value="1"/>
</dbReference>
<dbReference type="CDD" id="cd07377">
    <property type="entry name" value="WHTH_GntR"/>
    <property type="match status" value="1"/>
</dbReference>
<keyword evidence="1" id="KW-0805">Transcription regulation</keyword>
<name>A0ABP4EVD4_9ACTN</name>
<dbReference type="SMART" id="SM00895">
    <property type="entry name" value="FCD"/>
    <property type="match status" value="1"/>
</dbReference>
<evidence type="ECO:0000256" key="2">
    <source>
        <dbReference type="ARBA" id="ARBA00023125"/>
    </source>
</evidence>
<gene>
    <name evidence="6" type="ORF">GCM10009606_15260</name>
</gene>
<evidence type="ECO:0000256" key="1">
    <source>
        <dbReference type="ARBA" id="ARBA00023015"/>
    </source>
</evidence>
<feature type="domain" description="HTH gntR-type" evidence="5">
    <location>
        <begin position="25"/>
        <end position="97"/>
    </location>
</feature>
<sequence length="255" mass="27342">MEASVIVTETSAPAVPTGAPGGGGRDNVPVIRERLRADILGGRLLPGAQISQAGVAAEFGVSRGPVREAFRLLERDGLIEARVNHRARVTGLSVHELEHLYTLRVVSESLAVSVSVPAFTGDELDELDRLGEVLRTTDTATFDFDTWDEVHQRFHMLLLAHSGAQMLGTAAEWAAHTQRYRRVFAEEGRGLPPGAGEHAVLAQLCRDGDGAAAARLLALHLSRAALTLIAQMAPTYDPVLLRAGIRQVLGAESRP</sequence>
<evidence type="ECO:0000256" key="4">
    <source>
        <dbReference type="SAM" id="MobiDB-lite"/>
    </source>
</evidence>
<feature type="region of interest" description="Disordered" evidence="4">
    <location>
        <begin position="1"/>
        <end position="27"/>
    </location>
</feature>
<dbReference type="PANTHER" id="PTHR43537:SF41">
    <property type="entry name" value="TRANSCRIPTIONAL REGULATORY PROTEIN"/>
    <property type="match status" value="1"/>
</dbReference>
<keyword evidence="2" id="KW-0238">DNA-binding</keyword>
<dbReference type="Pfam" id="PF07729">
    <property type="entry name" value="FCD"/>
    <property type="match status" value="1"/>
</dbReference>
<keyword evidence="7" id="KW-1185">Reference proteome</keyword>
<dbReference type="Gene3D" id="1.10.10.10">
    <property type="entry name" value="Winged helix-like DNA-binding domain superfamily/Winged helix DNA-binding domain"/>
    <property type="match status" value="1"/>
</dbReference>
<proteinExistence type="predicted"/>